<dbReference type="AlphaFoldDB" id="J5RFQ3"/>
<dbReference type="VEuPathDB" id="FungiDB:A1Q1_04609"/>
<dbReference type="OrthoDB" id="19859at2759"/>
<evidence type="ECO:0000256" key="3">
    <source>
        <dbReference type="ARBA" id="ARBA00022692"/>
    </source>
</evidence>
<feature type="transmembrane region" description="Helical" evidence="8">
    <location>
        <begin position="55"/>
        <end position="74"/>
    </location>
</feature>
<evidence type="ECO:0000256" key="2">
    <source>
        <dbReference type="ARBA" id="ARBA00004394"/>
    </source>
</evidence>
<dbReference type="RefSeq" id="XP_014183517.1">
    <property type="nucleotide sequence ID" value="XM_014328042.1"/>
</dbReference>
<comment type="subcellular location">
    <subcellularLocation>
        <location evidence="1">Endomembrane system</location>
        <topology evidence="1">Multi-pass membrane protein</topology>
    </subcellularLocation>
    <subcellularLocation>
        <location evidence="2">Golgi apparatus membrane</location>
    </subcellularLocation>
</comment>
<keyword evidence="4 8" id="KW-1133">Transmembrane helix</keyword>
<dbReference type="PANTHER" id="PTHR16133:SF0">
    <property type="entry name" value="ZINC_IRON REGULATED TRANSPORTER-RELATED PROTEIN 102B, ISOFORM E"/>
    <property type="match status" value="1"/>
</dbReference>
<accession>J5RFQ3</accession>
<dbReference type="GO" id="GO:0000139">
    <property type="term" value="C:Golgi membrane"/>
    <property type="evidence" value="ECO:0007669"/>
    <property type="project" value="UniProtKB-SubCell"/>
</dbReference>
<dbReference type="InterPro" id="IPR045891">
    <property type="entry name" value="ZIP9"/>
</dbReference>
<evidence type="ECO:0000256" key="4">
    <source>
        <dbReference type="ARBA" id="ARBA00022989"/>
    </source>
</evidence>
<dbReference type="InterPro" id="IPR003689">
    <property type="entry name" value="ZIP"/>
</dbReference>
<reference evidence="9 10" key="1">
    <citation type="journal article" date="2012" name="Eukaryot. Cell">
        <title>Draft genome sequence of CBS 2479, the standard type strain of Trichosporon asahii.</title>
        <authorList>
            <person name="Yang R.Y."/>
            <person name="Li H.T."/>
            <person name="Zhu H."/>
            <person name="Zhou G.P."/>
            <person name="Wang M."/>
            <person name="Wang L."/>
        </authorList>
    </citation>
    <scope>NUCLEOTIDE SEQUENCE [LARGE SCALE GENOMIC DNA]</scope>
    <source>
        <strain evidence="10">ATCC 90039 / CBS 2479 / JCM 2466 / KCTC 7840 / NCYC 2677 / UAMH 7654</strain>
    </source>
</reference>
<dbReference type="Pfam" id="PF02535">
    <property type="entry name" value="Zip"/>
    <property type="match status" value="1"/>
</dbReference>
<evidence type="ECO:0000313" key="10">
    <source>
        <dbReference type="Proteomes" id="UP000002748"/>
    </source>
</evidence>
<evidence type="ECO:0008006" key="11">
    <source>
        <dbReference type="Google" id="ProtNLM"/>
    </source>
</evidence>
<evidence type="ECO:0000256" key="7">
    <source>
        <dbReference type="SAM" id="MobiDB-lite"/>
    </source>
</evidence>
<keyword evidence="5" id="KW-0333">Golgi apparatus</keyword>
<protein>
    <recommendedName>
        <fullName evidence="11">Solute carrier family 39 (Zinc transporter), member 9</fullName>
    </recommendedName>
</protein>
<gene>
    <name evidence="9" type="ORF">A1Q1_04609</name>
</gene>
<feature type="transmembrane region" description="Helical" evidence="8">
    <location>
        <begin position="253"/>
        <end position="272"/>
    </location>
</feature>
<evidence type="ECO:0000256" key="5">
    <source>
        <dbReference type="ARBA" id="ARBA00023034"/>
    </source>
</evidence>
<evidence type="ECO:0000313" key="9">
    <source>
        <dbReference type="EMBL" id="EJT52398.1"/>
    </source>
</evidence>
<feature type="transmembrane region" description="Helical" evidence="8">
    <location>
        <begin position="176"/>
        <end position="198"/>
    </location>
</feature>
<name>J5RFQ3_TRIAS</name>
<dbReference type="Proteomes" id="UP000002748">
    <property type="component" value="Unassembled WGS sequence"/>
</dbReference>
<organism evidence="9 10">
    <name type="scientific">Trichosporon asahii var. asahii (strain ATCC 90039 / CBS 2479 / JCM 2466 / KCTC 7840 / NBRC 103889/ NCYC 2677 / UAMH 7654)</name>
    <name type="common">Yeast</name>
    <dbReference type="NCBI Taxonomy" id="1186058"/>
    <lineage>
        <taxon>Eukaryota</taxon>
        <taxon>Fungi</taxon>
        <taxon>Dikarya</taxon>
        <taxon>Basidiomycota</taxon>
        <taxon>Agaricomycotina</taxon>
        <taxon>Tremellomycetes</taxon>
        <taxon>Trichosporonales</taxon>
        <taxon>Trichosporonaceae</taxon>
        <taxon>Trichosporon</taxon>
    </lineage>
</organism>
<dbReference type="EMBL" id="ALBS01000027">
    <property type="protein sequence ID" value="EJT52398.1"/>
    <property type="molecule type" value="Genomic_DNA"/>
</dbReference>
<feature type="transmembrane region" description="Helical" evidence="8">
    <location>
        <begin position="22"/>
        <end position="43"/>
    </location>
</feature>
<sequence>MTAASMAVGSIPLVFKDSMSPLSGISILGTGLLIGAALTIIIPEGVVTMMAADPHSMHTIGIFLLAGFALMLLVETFTPHPPHLHSHGESHPMLPKDSSEPSSPDPTSGLSATLGLVIHGAADGIALGASSLTGTAELGLIVFLAVLIHKGPAALGLTTTLLGLHLNHTQIKNRLLVFSLSAPLGAILTYALVSMFGANNGAAADGKYGLSWWTGAVLLFSGGSFLYVATVIQPLNKSDCHTERDEISRPISRAFLLVTGMLIPLGLALLVGDHDH</sequence>
<dbReference type="GO" id="GO:0006829">
    <property type="term" value="P:zinc ion transport"/>
    <property type="evidence" value="ECO:0007669"/>
    <property type="project" value="InterPro"/>
</dbReference>
<keyword evidence="6 8" id="KW-0472">Membrane</keyword>
<dbReference type="HOGENOM" id="CLU_028824_2_0_1"/>
<dbReference type="GeneID" id="25988122"/>
<feature type="transmembrane region" description="Helical" evidence="8">
    <location>
        <begin position="140"/>
        <end position="164"/>
    </location>
</feature>
<dbReference type="KEGG" id="tasa:A1Q1_04609"/>
<feature type="transmembrane region" description="Helical" evidence="8">
    <location>
        <begin position="210"/>
        <end position="232"/>
    </location>
</feature>
<proteinExistence type="predicted"/>
<dbReference type="GO" id="GO:0046873">
    <property type="term" value="F:metal ion transmembrane transporter activity"/>
    <property type="evidence" value="ECO:0007669"/>
    <property type="project" value="InterPro"/>
</dbReference>
<keyword evidence="3 8" id="KW-0812">Transmembrane</keyword>
<feature type="region of interest" description="Disordered" evidence="7">
    <location>
        <begin position="83"/>
        <end position="108"/>
    </location>
</feature>
<evidence type="ECO:0000256" key="6">
    <source>
        <dbReference type="ARBA" id="ARBA00023136"/>
    </source>
</evidence>
<evidence type="ECO:0000256" key="8">
    <source>
        <dbReference type="SAM" id="Phobius"/>
    </source>
</evidence>
<dbReference type="PANTHER" id="PTHR16133">
    <property type="entry name" value="SOLUTE CARRIER FAMILY 39 ZINC TRANSPORTER , MEMBER 9-RELATED"/>
    <property type="match status" value="1"/>
</dbReference>
<evidence type="ECO:0000256" key="1">
    <source>
        <dbReference type="ARBA" id="ARBA00004127"/>
    </source>
</evidence>
<comment type="caution">
    <text evidence="9">The sequence shown here is derived from an EMBL/GenBank/DDBJ whole genome shotgun (WGS) entry which is preliminary data.</text>
</comment>